<sequence>MNNTVDMSYRSIISLEGVIIVIYYDPRTE</sequence>
<proteinExistence type="predicted"/>
<evidence type="ECO:0000313" key="1">
    <source>
        <dbReference type="EMBL" id="ERG91423.1"/>
    </source>
</evidence>
<name>U1N4V9_9EURY</name>
<dbReference type="EMBL" id="KE356560">
    <property type="protein sequence ID" value="ERG91423.1"/>
    <property type="molecule type" value="Genomic_DNA"/>
</dbReference>
<dbReference type="Proteomes" id="UP000030649">
    <property type="component" value="Unassembled WGS sequence"/>
</dbReference>
<gene>
    <name evidence="1" type="ORF">J07HQW1_01457</name>
</gene>
<accession>U1N4V9</accession>
<dbReference type="HOGENOM" id="CLU_3408350_0_0_2"/>
<evidence type="ECO:0000313" key="2">
    <source>
        <dbReference type="Proteomes" id="UP000030649"/>
    </source>
</evidence>
<protein>
    <submittedName>
        <fullName evidence="1">Uncharacterized protein</fullName>
    </submittedName>
</protein>
<organism evidence="1 2">
    <name type="scientific">Haloquadratum walsbyi J07HQW1</name>
    <dbReference type="NCBI Taxonomy" id="1238424"/>
    <lineage>
        <taxon>Archaea</taxon>
        <taxon>Methanobacteriati</taxon>
        <taxon>Methanobacteriota</taxon>
        <taxon>Stenosarchaea group</taxon>
        <taxon>Halobacteria</taxon>
        <taxon>Halobacteriales</taxon>
        <taxon>Haloferacaceae</taxon>
        <taxon>Haloquadratum</taxon>
    </lineage>
</organism>
<reference evidence="1 2" key="1">
    <citation type="journal article" date="2013" name="PLoS ONE">
        <title>Assembly-driven community genomics of a hypersaline microbial ecosystem.</title>
        <authorList>
            <person name="Podell S."/>
            <person name="Ugalde J.A."/>
            <person name="Narasingarao P."/>
            <person name="Banfield J.F."/>
            <person name="Heidelberg K.B."/>
            <person name="Allen E.E."/>
        </authorList>
    </citation>
    <scope>NUCLEOTIDE SEQUENCE [LARGE SCALE GENOMIC DNA]</scope>
    <source>
        <strain evidence="2">J07HQW1</strain>
    </source>
</reference>
<dbReference type="AlphaFoldDB" id="U1N4V9"/>